<evidence type="ECO:0000313" key="2">
    <source>
        <dbReference type="EMBL" id="KII83743.1"/>
    </source>
</evidence>
<organism evidence="2 3">
    <name type="scientific">Plicaturopsis crispa FD-325 SS-3</name>
    <dbReference type="NCBI Taxonomy" id="944288"/>
    <lineage>
        <taxon>Eukaryota</taxon>
        <taxon>Fungi</taxon>
        <taxon>Dikarya</taxon>
        <taxon>Basidiomycota</taxon>
        <taxon>Agaricomycotina</taxon>
        <taxon>Agaricomycetes</taxon>
        <taxon>Agaricomycetidae</taxon>
        <taxon>Amylocorticiales</taxon>
        <taxon>Amylocorticiaceae</taxon>
        <taxon>Plicatura</taxon>
        <taxon>Plicaturopsis crispa</taxon>
    </lineage>
</organism>
<dbReference type="HOGENOM" id="CLU_2211079_0_0_1"/>
<sequence>MFIGHVRIAHDPAETPWRCRRYRETEKCKKLKERLISPYVDQLPWLEDIVFDSVPDPRMQIMDALRDWRIRQEYYQRKRAQQFGDSEEDDTSEPSTPTQPQANPLPA</sequence>
<proteinExistence type="predicted"/>
<dbReference type="EMBL" id="KN832574">
    <property type="protein sequence ID" value="KII83743.1"/>
    <property type="molecule type" value="Genomic_DNA"/>
</dbReference>
<dbReference type="Proteomes" id="UP000053263">
    <property type="component" value="Unassembled WGS sequence"/>
</dbReference>
<feature type="compositionally biased region" description="Polar residues" evidence="1">
    <location>
        <begin position="93"/>
        <end position="107"/>
    </location>
</feature>
<evidence type="ECO:0000256" key="1">
    <source>
        <dbReference type="SAM" id="MobiDB-lite"/>
    </source>
</evidence>
<feature type="region of interest" description="Disordered" evidence="1">
    <location>
        <begin position="79"/>
        <end position="107"/>
    </location>
</feature>
<name>A0A0C9T6P9_PLICR</name>
<keyword evidence="3" id="KW-1185">Reference proteome</keyword>
<protein>
    <submittedName>
        <fullName evidence="2">Uncharacterized protein</fullName>
    </submittedName>
</protein>
<dbReference type="AlphaFoldDB" id="A0A0C9T6P9"/>
<gene>
    <name evidence="2" type="ORF">PLICRDRAFT_702325</name>
</gene>
<reference evidence="2 3" key="1">
    <citation type="submission" date="2014-06" db="EMBL/GenBank/DDBJ databases">
        <title>Evolutionary Origins and Diversification of the Mycorrhizal Mutualists.</title>
        <authorList>
            <consortium name="DOE Joint Genome Institute"/>
            <consortium name="Mycorrhizal Genomics Consortium"/>
            <person name="Kohler A."/>
            <person name="Kuo A."/>
            <person name="Nagy L.G."/>
            <person name="Floudas D."/>
            <person name="Copeland A."/>
            <person name="Barry K.W."/>
            <person name="Cichocki N."/>
            <person name="Veneault-Fourrey C."/>
            <person name="LaButti K."/>
            <person name="Lindquist E.A."/>
            <person name="Lipzen A."/>
            <person name="Lundell T."/>
            <person name="Morin E."/>
            <person name="Murat C."/>
            <person name="Riley R."/>
            <person name="Ohm R."/>
            <person name="Sun H."/>
            <person name="Tunlid A."/>
            <person name="Henrissat B."/>
            <person name="Grigoriev I.V."/>
            <person name="Hibbett D.S."/>
            <person name="Martin F."/>
        </authorList>
    </citation>
    <scope>NUCLEOTIDE SEQUENCE [LARGE SCALE GENOMIC DNA]</scope>
    <source>
        <strain evidence="2 3">FD-325 SS-3</strain>
    </source>
</reference>
<evidence type="ECO:0000313" key="3">
    <source>
        <dbReference type="Proteomes" id="UP000053263"/>
    </source>
</evidence>
<accession>A0A0C9T6P9</accession>